<protein>
    <submittedName>
        <fullName evidence="2">Type IV pilus assembly protein PilM</fullName>
    </submittedName>
</protein>
<evidence type="ECO:0000313" key="2">
    <source>
        <dbReference type="EMBL" id="KKS97290.1"/>
    </source>
</evidence>
<dbReference type="STRING" id="1618578.UV74_C0013G0412"/>
<organism evidence="2 3">
    <name type="scientific">Candidatus Woesebacteria bacterium GW2011_GWB1_43_14</name>
    <dbReference type="NCBI Taxonomy" id="1618578"/>
    <lineage>
        <taxon>Bacteria</taxon>
        <taxon>Candidatus Woeseibacteriota</taxon>
    </lineage>
</organism>
<dbReference type="AlphaFoldDB" id="A0A0G1DHE7"/>
<evidence type="ECO:0000313" key="3">
    <source>
        <dbReference type="Proteomes" id="UP000034090"/>
    </source>
</evidence>
<feature type="transmembrane region" description="Helical" evidence="1">
    <location>
        <begin position="308"/>
        <end position="333"/>
    </location>
</feature>
<sequence length="469" mass="51862">MFKKSFISLVFSPGKLQILKLDRGSGVVNKYVSVPIPRDVIIGYQVKRLDILTELIKRAWSQNKWGGRMVGIVVPEFSTYTKSLSLPKLDPKELDEAVRWQSQDFLPASQADMVLDWRIIGESKEEYQILAAAIRKDILAGFVKAVSQAGLMPLVVETPSLSLVRLTKDDPDPKILVYVNSDESIVVVSKGESILATSVVPSISQAEIVGTAVRIANHYQGLGIKKVFVGGVGLAQEFLNNLQTNLRIPVQQFTIKLSGLSPQDVQAYLIAISLQLKDPAEPASAATVNLLPEDWARHYSKELRDVRLWTLSLSLSAMIWACFLGIVVSYILLSQQKQKITQTVGSSLSEDAEKVTQEVQSINALMNRVTGIYSDVKSPQESINKISALAPRGIEITNYKINLEKGEIDISGIATNRNILVEFKQSLESQEEFASAEIPISSILGESDIEFHIFIGQQTNEKEVPKLQL</sequence>
<dbReference type="InterPro" id="IPR043129">
    <property type="entry name" value="ATPase_NBD"/>
</dbReference>
<dbReference type="Pfam" id="PF11104">
    <property type="entry name" value="PilM_2"/>
    <property type="match status" value="1"/>
</dbReference>
<comment type="caution">
    <text evidence="2">The sequence shown here is derived from an EMBL/GenBank/DDBJ whole genome shotgun (WGS) entry which is preliminary data.</text>
</comment>
<proteinExistence type="predicted"/>
<keyword evidence="1" id="KW-0472">Membrane</keyword>
<keyword evidence="1" id="KW-1133">Transmembrane helix</keyword>
<dbReference type="Gene3D" id="3.30.1490.300">
    <property type="match status" value="1"/>
</dbReference>
<keyword evidence="1" id="KW-0812">Transmembrane</keyword>
<gene>
    <name evidence="2" type="ORF">UV74_C0013G0412</name>
</gene>
<dbReference type="Gene3D" id="3.30.420.40">
    <property type="match status" value="2"/>
</dbReference>
<accession>A0A0G1DHE7</accession>
<dbReference type="Proteomes" id="UP000034090">
    <property type="component" value="Unassembled WGS sequence"/>
</dbReference>
<dbReference type="SUPFAM" id="SSF53067">
    <property type="entry name" value="Actin-like ATPase domain"/>
    <property type="match status" value="1"/>
</dbReference>
<name>A0A0G1DHE7_9BACT</name>
<reference evidence="2 3" key="1">
    <citation type="journal article" date="2015" name="Nature">
        <title>rRNA introns, odd ribosomes, and small enigmatic genomes across a large radiation of phyla.</title>
        <authorList>
            <person name="Brown C.T."/>
            <person name="Hug L.A."/>
            <person name="Thomas B.C."/>
            <person name="Sharon I."/>
            <person name="Castelle C.J."/>
            <person name="Singh A."/>
            <person name="Wilkins M.J."/>
            <person name="Williams K.H."/>
            <person name="Banfield J.F."/>
        </authorList>
    </citation>
    <scope>NUCLEOTIDE SEQUENCE [LARGE SCALE GENOMIC DNA]</scope>
</reference>
<dbReference type="InterPro" id="IPR005883">
    <property type="entry name" value="PilM"/>
</dbReference>
<evidence type="ECO:0000256" key="1">
    <source>
        <dbReference type="SAM" id="Phobius"/>
    </source>
</evidence>
<dbReference type="EMBL" id="LCFQ01000013">
    <property type="protein sequence ID" value="KKS97290.1"/>
    <property type="molecule type" value="Genomic_DNA"/>
</dbReference>